<sequence>MNKRSPWKRLLWLEQEYPDNYTDPSFIELRARQKAESTKKSDRKLSEAARSQIRLDFISFYQTLLNTSFIYITFTYIYYYGFDPIPPTIFLSFITLIISRTKVDPLLSSFMNVKSSLIITFAMLTLSPVLKSLSKTTASDSIWTLSFWLTLWYVFVISSTRSKHKPSNLSTNILVALVAVLSSRLSTTIDVFCFLLICIQLNIILPTYLSVTNKVVPIISNVIVYSFLNVALGWIYMLLIFFVSVFYITVLPKWFIYWKINYHKRDNDLLSTWDARTPILD</sequence>
<protein>
    <submittedName>
        <fullName evidence="9">Phosphatidylinositol N-acetylglucosaminyltransferase</fullName>
    </submittedName>
</protein>
<dbReference type="KEGG" id="spao:SPAR_P01920"/>
<evidence type="ECO:0000256" key="6">
    <source>
        <dbReference type="ARBA" id="ARBA00022989"/>
    </source>
</evidence>
<dbReference type="PANTHER" id="PTHR12982">
    <property type="entry name" value="PHOSPHATIDYLINOSITOL GLYCAN, CLASS C"/>
    <property type="match status" value="1"/>
</dbReference>
<dbReference type="GeneID" id="54634134"/>
<dbReference type="Pfam" id="PF06432">
    <property type="entry name" value="GPI2"/>
    <property type="match status" value="1"/>
</dbReference>
<accession>A0A8B8V0Z9</accession>
<organism evidence="9">
    <name type="scientific">Saccharomyces paradoxus</name>
    <name type="common">Yeast</name>
    <name type="synonym">Saccharomyces douglasii</name>
    <dbReference type="NCBI Taxonomy" id="27291"/>
    <lineage>
        <taxon>Eukaryota</taxon>
        <taxon>Fungi</taxon>
        <taxon>Dikarya</taxon>
        <taxon>Ascomycota</taxon>
        <taxon>Saccharomycotina</taxon>
        <taxon>Saccharomycetes</taxon>
        <taxon>Saccharomycetales</taxon>
        <taxon>Saccharomycetaceae</taxon>
        <taxon>Saccharomyces</taxon>
    </lineage>
</organism>
<dbReference type="AlphaFoldDB" id="A0A8B8V0Z9"/>
<evidence type="ECO:0000256" key="2">
    <source>
        <dbReference type="ARBA" id="ARBA00004687"/>
    </source>
</evidence>
<proteinExistence type="inferred from homology"/>
<evidence type="ECO:0000313" key="9">
    <source>
        <dbReference type="RefSeq" id="XP_033769689.1"/>
    </source>
</evidence>
<evidence type="ECO:0000256" key="8">
    <source>
        <dbReference type="SAM" id="Phobius"/>
    </source>
</evidence>
<dbReference type="GO" id="GO:0016757">
    <property type="term" value="F:glycosyltransferase activity"/>
    <property type="evidence" value="ECO:0007669"/>
    <property type="project" value="UniProtKB-KW"/>
</dbReference>
<evidence type="ECO:0000256" key="1">
    <source>
        <dbReference type="ARBA" id="ARBA00004141"/>
    </source>
</evidence>
<keyword evidence="4" id="KW-0337">GPI-anchor biosynthesis</keyword>
<dbReference type="OrthoDB" id="196709at2759"/>
<keyword evidence="7 8" id="KW-0472">Membrane</keyword>
<reference evidence="9" key="4">
    <citation type="submission" date="2025-08" db="UniProtKB">
        <authorList>
            <consortium name="RefSeq"/>
        </authorList>
    </citation>
    <scope>IDENTIFICATION</scope>
    <source>
        <strain evidence="9">CBS432</strain>
    </source>
</reference>
<reference evidence="9" key="3">
    <citation type="submission" date="2025-07" db="EMBL/GenBank/DDBJ databases">
        <authorList>
            <consortium name="NCBI Genome Project"/>
        </authorList>
    </citation>
    <scope>NUCLEOTIDE SEQUENCE</scope>
    <source>
        <strain evidence="9">CBS432</strain>
    </source>
</reference>
<evidence type="ECO:0000256" key="3">
    <source>
        <dbReference type="ARBA" id="ARBA00008321"/>
    </source>
</evidence>
<evidence type="ECO:0000256" key="5">
    <source>
        <dbReference type="ARBA" id="ARBA00022692"/>
    </source>
</evidence>
<evidence type="ECO:0000256" key="7">
    <source>
        <dbReference type="ARBA" id="ARBA00023136"/>
    </source>
</evidence>
<dbReference type="VEuPathDB" id="FungiDB:SPAR_P01920"/>
<comment type="similarity">
    <text evidence="3">Belongs to the PIGC family.</text>
</comment>
<name>A0A8B8V0Z9_SACPA</name>
<comment type="pathway">
    <text evidence="2">Glycolipid biosynthesis; glycosylphosphatidylinositol-anchor biosynthesis.</text>
</comment>
<feature type="transmembrane region" description="Helical" evidence="8">
    <location>
        <begin position="173"/>
        <end position="203"/>
    </location>
</feature>
<dbReference type="RefSeq" id="XP_033769689.1">
    <property type="nucleotide sequence ID" value="XM_033913798.1"/>
</dbReference>
<keyword evidence="6 8" id="KW-1133">Transmembrane helix</keyword>
<reference evidence="9" key="2">
    <citation type="submission" date="2020-01" db="EMBL/GenBank/DDBJ databases">
        <title>Population-level Yeast Reference Genomes.</title>
        <authorList>
            <person name="Yue J.-X."/>
        </authorList>
    </citation>
    <scope>NUCLEOTIDE SEQUENCE</scope>
    <source>
        <strain evidence="9">CBS432</strain>
    </source>
</reference>
<dbReference type="PANTHER" id="PTHR12982:SF0">
    <property type="entry name" value="PHOSPHATIDYLINOSITOL N-ACETYLGLUCOSAMINYLTRANSFERASE SUBUNIT C"/>
    <property type="match status" value="1"/>
</dbReference>
<reference evidence="9" key="1">
    <citation type="journal article" date="2017" name="Nat. Genet.">
        <title>Contrasting evolutionary genome dynamics between domesticated and wild yeasts.</title>
        <authorList>
            <person name="Yue J.X."/>
            <person name="Li J."/>
            <person name="Aigrain L."/>
            <person name="Hallin J."/>
            <person name="Persson K."/>
            <person name="Oliver K."/>
            <person name="Bergstrom A."/>
            <person name="Coupland P."/>
            <person name="Warringer J."/>
            <person name="Lagomarsino M.C."/>
            <person name="Fischer G."/>
            <person name="Durbin R."/>
            <person name="Liti G."/>
        </authorList>
    </citation>
    <scope>NUCLEOTIDE SEQUENCE</scope>
    <source>
        <strain evidence="9">CBS432</strain>
    </source>
</reference>
<feature type="transmembrane region" description="Helical" evidence="8">
    <location>
        <begin position="113"/>
        <end position="130"/>
    </location>
</feature>
<keyword evidence="9" id="KW-0808">Transferase</keyword>
<keyword evidence="9" id="KW-0328">Glycosyltransferase</keyword>
<feature type="transmembrane region" description="Helical" evidence="8">
    <location>
        <begin position="85"/>
        <end position="101"/>
    </location>
</feature>
<dbReference type="PIRSF" id="PIRSF016104">
    <property type="entry name" value="GPI2"/>
    <property type="match status" value="1"/>
</dbReference>
<evidence type="ECO:0000256" key="4">
    <source>
        <dbReference type="ARBA" id="ARBA00022502"/>
    </source>
</evidence>
<dbReference type="GO" id="GO:0000506">
    <property type="term" value="C:glycosylphosphatidylinositol-N-acetylglucosaminyltransferase (GPI-GnT) complex"/>
    <property type="evidence" value="ECO:0007669"/>
    <property type="project" value="TreeGrafter"/>
</dbReference>
<feature type="transmembrane region" description="Helical" evidence="8">
    <location>
        <begin position="142"/>
        <end position="161"/>
    </location>
</feature>
<keyword evidence="5 8" id="KW-0812">Transmembrane</keyword>
<dbReference type="GO" id="GO:0006506">
    <property type="term" value="P:GPI anchor biosynthetic process"/>
    <property type="evidence" value="ECO:0007669"/>
    <property type="project" value="UniProtKB-UniPathway"/>
</dbReference>
<comment type="subcellular location">
    <subcellularLocation>
        <location evidence="1">Membrane</location>
        <topology evidence="1">Multi-pass membrane protein</topology>
    </subcellularLocation>
</comment>
<feature type="transmembrane region" description="Helical" evidence="8">
    <location>
        <begin position="223"/>
        <end position="250"/>
    </location>
</feature>
<dbReference type="InterPro" id="IPR009450">
    <property type="entry name" value="Plno_GlcNAc_GPI2"/>
</dbReference>
<dbReference type="UniPathway" id="UPA00196"/>
<gene>
    <name evidence="9" type="primary">GPI2</name>
    <name evidence="9" type="ORF">SPAR_P01920</name>
</gene>